<reference evidence="2" key="1">
    <citation type="journal article" date="2023" name="G3 (Bethesda)">
        <title>A reference genome for the long-term kleptoplast-retaining sea slug Elysia crispata morphotype clarki.</title>
        <authorList>
            <person name="Eastman K.E."/>
            <person name="Pendleton A.L."/>
            <person name="Shaikh M.A."/>
            <person name="Suttiyut T."/>
            <person name="Ogas R."/>
            <person name="Tomko P."/>
            <person name="Gavelis G."/>
            <person name="Widhalm J.R."/>
            <person name="Wisecaver J.H."/>
        </authorList>
    </citation>
    <scope>NUCLEOTIDE SEQUENCE</scope>
    <source>
        <strain evidence="2">ECLA1</strain>
    </source>
</reference>
<evidence type="ECO:0000313" key="2">
    <source>
        <dbReference type="EMBL" id="KAK3781482.1"/>
    </source>
</evidence>
<dbReference type="AlphaFoldDB" id="A0AAE1A781"/>
<sequence>MISPNISHSWLSFRAGTPPLSSRQPPRRTVSKNILINGRGKRARRNRGQLGTRLLGTIKLAWLSLRDLKLRQAERDGICAVHDVFTFDNI</sequence>
<organism evidence="2 3">
    <name type="scientific">Elysia crispata</name>
    <name type="common">lettuce slug</name>
    <dbReference type="NCBI Taxonomy" id="231223"/>
    <lineage>
        <taxon>Eukaryota</taxon>
        <taxon>Metazoa</taxon>
        <taxon>Spiralia</taxon>
        <taxon>Lophotrochozoa</taxon>
        <taxon>Mollusca</taxon>
        <taxon>Gastropoda</taxon>
        <taxon>Heterobranchia</taxon>
        <taxon>Euthyneura</taxon>
        <taxon>Panpulmonata</taxon>
        <taxon>Sacoglossa</taxon>
        <taxon>Placobranchoidea</taxon>
        <taxon>Plakobranchidae</taxon>
        <taxon>Elysia</taxon>
    </lineage>
</organism>
<gene>
    <name evidence="2" type="ORF">RRG08_019107</name>
</gene>
<evidence type="ECO:0000313" key="3">
    <source>
        <dbReference type="Proteomes" id="UP001283361"/>
    </source>
</evidence>
<dbReference type="Proteomes" id="UP001283361">
    <property type="component" value="Unassembled WGS sequence"/>
</dbReference>
<comment type="caution">
    <text evidence="2">The sequence shown here is derived from an EMBL/GenBank/DDBJ whole genome shotgun (WGS) entry which is preliminary data.</text>
</comment>
<evidence type="ECO:0000256" key="1">
    <source>
        <dbReference type="SAM" id="MobiDB-lite"/>
    </source>
</evidence>
<feature type="region of interest" description="Disordered" evidence="1">
    <location>
        <begin position="1"/>
        <end position="29"/>
    </location>
</feature>
<feature type="compositionally biased region" description="Polar residues" evidence="1">
    <location>
        <begin position="1"/>
        <end position="10"/>
    </location>
</feature>
<name>A0AAE1A781_9GAST</name>
<proteinExistence type="predicted"/>
<dbReference type="EMBL" id="JAWDGP010002624">
    <property type="protein sequence ID" value="KAK3781482.1"/>
    <property type="molecule type" value="Genomic_DNA"/>
</dbReference>
<keyword evidence="3" id="KW-1185">Reference proteome</keyword>
<accession>A0AAE1A781</accession>
<protein>
    <submittedName>
        <fullName evidence="2">Uncharacterized protein</fullName>
    </submittedName>
</protein>